<evidence type="ECO:0000256" key="5">
    <source>
        <dbReference type="PROSITE-ProRule" id="PRU00050"/>
    </source>
</evidence>
<dbReference type="PANTHER" id="PTHR42872:SF6">
    <property type="entry name" value="PROTEIN-GLUTAMATE METHYLESTERASE_PROTEIN-GLUTAMINE GLUTAMINASE"/>
    <property type="match status" value="1"/>
</dbReference>
<dbReference type="EC" id="3.1.1.61" evidence="3"/>
<keyword evidence="9" id="KW-1185">Reference proteome</keyword>
<dbReference type="Pfam" id="PF01339">
    <property type="entry name" value="CheB_methylest"/>
    <property type="match status" value="1"/>
</dbReference>
<dbReference type="PROSITE" id="PS50122">
    <property type="entry name" value="CHEB"/>
    <property type="match status" value="1"/>
</dbReference>
<name>A0AAW9SC07_9RHOB</name>
<dbReference type="InterPro" id="IPR035909">
    <property type="entry name" value="CheB_C"/>
</dbReference>
<dbReference type="GO" id="GO:0000156">
    <property type="term" value="F:phosphorelay response regulator activity"/>
    <property type="evidence" value="ECO:0007669"/>
    <property type="project" value="InterPro"/>
</dbReference>
<dbReference type="CDD" id="cd16432">
    <property type="entry name" value="CheB_Rec"/>
    <property type="match status" value="1"/>
</dbReference>
<feature type="active site" evidence="5">
    <location>
        <position position="209"/>
    </location>
</feature>
<evidence type="ECO:0000256" key="2">
    <source>
        <dbReference type="ARBA" id="ARBA00022801"/>
    </source>
</evidence>
<evidence type="ECO:0000313" key="8">
    <source>
        <dbReference type="EMBL" id="MEN9062334.1"/>
    </source>
</evidence>
<evidence type="ECO:0000256" key="4">
    <source>
        <dbReference type="ARBA" id="ARBA00048267"/>
    </source>
</evidence>
<dbReference type="PANTHER" id="PTHR42872">
    <property type="entry name" value="PROTEIN-GLUTAMATE METHYLESTERASE/PROTEIN-GLUTAMINE GLUTAMINASE"/>
    <property type="match status" value="1"/>
</dbReference>
<feature type="active site" evidence="5">
    <location>
        <position position="183"/>
    </location>
</feature>
<proteinExistence type="predicted"/>
<feature type="compositionally biased region" description="Pro residues" evidence="6">
    <location>
        <begin position="127"/>
        <end position="136"/>
    </location>
</feature>
<dbReference type="GO" id="GO:0008984">
    <property type="term" value="F:protein-glutamate methylesterase activity"/>
    <property type="evidence" value="ECO:0007669"/>
    <property type="project" value="UniProtKB-EC"/>
</dbReference>
<keyword evidence="1 5" id="KW-0145">Chemotaxis</keyword>
<dbReference type="EMBL" id="JBDNCH010000002">
    <property type="protein sequence ID" value="MEN9062334.1"/>
    <property type="molecule type" value="Genomic_DNA"/>
</dbReference>
<comment type="catalytic activity">
    <reaction evidence="4">
        <text>[protein]-L-glutamate 5-O-methyl ester + H2O = L-glutamyl-[protein] + methanol + H(+)</text>
        <dbReference type="Rhea" id="RHEA:23236"/>
        <dbReference type="Rhea" id="RHEA-COMP:10208"/>
        <dbReference type="Rhea" id="RHEA-COMP:10311"/>
        <dbReference type="ChEBI" id="CHEBI:15377"/>
        <dbReference type="ChEBI" id="CHEBI:15378"/>
        <dbReference type="ChEBI" id="CHEBI:17790"/>
        <dbReference type="ChEBI" id="CHEBI:29973"/>
        <dbReference type="ChEBI" id="CHEBI:82795"/>
        <dbReference type="EC" id="3.1.1.61"/>
    </reaction>
</comment>
<evidence type="ECO:0000256" key="3">
    <source>
        <dbReference type="ARBA" id="ARBA00039140"/>
    </source>
</evidence>
<dbReference type="AlphaFoldDB" id="A0AAW9SC07"/>
<dbReference type="GO" id="GO:0005737">
    <property type="term" value="C:cytoplasm"/>
    <property type="evidence" value="ECO:0007669"/>
    <property type="project" value="InterPro"/>
</dbReference>
<dbReference type="InterPro" id="IPR008248">
    <property type="entry name" value="CheB-like"/>
</dbReference>
<organism evidence="8 9">
    <name type="scientific">Ponticoccus litoralis</name>
    <dbReference type="NCBI Taxonomy" id="422297"/>
    <lineage>
        <taxon>Bacteria</taxon>
        <taxon>Pseudomonadati</taxon>
        <taxon>Pseudomonadota</taxon>
        <taxon>Alphaproteobacteria</taxon>
        <taxon>Rhodobacterales</taxon>
        <taxon>Roseobacteraceae</taxon>
        <taxon>Ponticoccus</taxon>
    </lineage>
</organism>
<dbReference type="RefSeq" id="WP_347167318.1">
    <property type="nucleotide sequence ID" value="NZ_JBDNCH010000002.1"/>
</dbReference>
<gene>
    <name evidence="8" type="ORF">ABFB10_16405</name>
</gene>
<dbReference type="GO" id="GO:0006935">
    <property type="term" value="P:chemotaxis"/>
    <property type="evidence" value="ECO:0007669"/>
    <property type="project" value="UniProtKB-UniRule"/>
</dbReference>
<dbReference type="Gene3D" id="3.40.50.180">
    <property type="entry name" value="Methylesterase CheB, C-terminal domain"/>
    <property type="match status" value="1"/>
</dbReference>
<protein>
    <recommendedName>
        <fullName evidence="3">protein-glutamate methylesterase</fullName>
        <ecNumber evidence="3">3.1.1.61</ecNumber>
    </recommendedName>
</protein>
<feature type="region of interest" description="Disordered" evidence="6">
    <location>
        <begin position="125"/>
        <end position="176"/>
    </location>
</feature>
<evidence type="ECO:0000256" key="1">
    <source>
        <dbReference type="ARBA" id="ARBA00022500"/>
    </source>
</evidence>
<evidence type="ECO:0000256" key="6">
    <source>
        <dbReference type="SAM" id="MobiDB-lite"/>
    </source>
</evidence>
<keyword evidence="2 5" id="KW-0378">Hydrolase</keyword>
<dbReference type="InterPro" id="IPR000673">
    <property type="entry name" value="Sig_transdc_resp-reg_Me-estase"/>
</dbReference>
<dbReference type="Proteomes" id="UP001428774">
    <property type="component" value="Unassembled WGS sequence"/>
</dbReference>
<dbReference type="PIRSF" id="PIRSF000876">
    <property type="entry name" value="RR_chemtxs_CheB"/>
    <property type="match status" value="1"/>
</dbReference>
<feature type="domain" description="CheB-type methylesterase" evidence="7">
    <location>
        <begin position="171"/>
        <end position="356"/>
    </location>
</feature>
<accession>A0AAW9SC07</accession>
<evidence type="ECO:0000313" key="9">
    <source>
        <dbReference type="Proteomes" id="UP001428774"/>
    </source>
</evidence>
<evidence type="ECO:0000259" key="7">
    <source>
        <dbReference type="PROSITE" id="PS50122"/>
    </source>
</evidence>
<reference evidence="8 9" key="1">
    <citation type="submission" date="2024-05" db="EMBL/GenBank/DDBJ databases">
        <title>Genome sequence of Ponticoccus litoralis KCCM 90028.</title>
        <authorList>
            <person name="Kim J.M."/>
            <person name="Lee J.K."/>
            <person name="Choi B.J."/>
            <person name="Bayburt H."/>
            <person name="Baek J.H."/>
            <person name="Jeon C.O."/>
        </authorList>
    </citation>
    <scope>NUCLEOTIDE SEQUENCE [LARGE SCALE GENOMIC DNA]</scope>
    <source>
        <strain evidence="8 9">KCCM 90028</strain>
    </source>
</reference>
<comment type="caution">
    <text evidence="8">The sequence shown here is derived from an EMBL/GenBank/DDBJ whole genome shotgun (WGS) entry which is preliminary data.</text>
</comment>
<dbReference type="SUPFAM" id="SSF52738">
    <property type="entry name" value="Methylesterase CheB, C-terminal domain"/>
    <property type="match status" value="1"/>
</dbReference>
<feature type="active site" evidence="5">
    <location>
        <position position="304"/>
    </location>
</feature>
<sequence>MQARKVVVAIPDRQERARLCTLVERMPEFSVIASAGDLMNTYNAVEDKLPKAVLIADVLADLPEFEVMRGLFSTLDIRWLVVATPNRPTVRPNFLNRGSDLFAVSAEASEADIARQLLSLTRTALFPRPPAKPPVPHPRHAALRSPGRETPASQRPAPPPPQTLARHPPAPGSRGPVILIGSSTGGVDALLTVLSGFPPDCPPTLIVQHTGFGFGGSLAGLLDRQCRARVHLATGAGRLAPGVVTIGAGIKAHLVIDPDHAAGFRLEQGDPVSGHVPSVDMLFRSAARLGGRISAALLTGMGRDGAEGLLALRKAGATTMAQDEATSVVYGMPRAAADLGAAQDILPLHRIGPALLRSTAGAGAPRRETIR</sequence>